<dbReference type="Proteomes" id="UP000606786">
    <property type="component" value="Unassembled WGS sequence"/>
</dbReference>
<feature type="signal peptide" evidence="1">
    <location>
        <begin position="1"/>
        <end position="19"/>
    </location>
</feature>
<gene>
    <name evidence="2" type="ORF">CCAP1982_LOCUS20920</name>
</gene>
<feature type="chain" id="PRO_5032480562" evidence="1">
    <location>
        <begin position="20"/>
        <end position="164"/>
    </location>
</feature>
<dbReference type="Pfam" id="PF12075">
    <property type="entry name" value="KN_motif"/>
    <property type="match status" value="1"/>
</dbReference>
<dbReference type="InterPro" id="IPR021939">
    <property type="entry name" value="KN_motif"/>
</dbReference>
<dbReference type="OrthoDB" id="5406014at2759"/>
<organism evidence="2 3">
    <name type="scientific">Ceratitis capitata</name>
    <name type="common">Mediterranean fruit fly</name>
    <name type="synonym">Tephritis capitata</name>
    <dbReference type="NCBI Taxonomy" id="7213"/>
    <lineage>
        <taxon>Eukaryota</taxon>
        <taxon>Metazoa</taxon>
        <taxon>Ecdysozoa</taxon>
        <taxon>Arthropoda</taxon>
        <taxon>Hexapoda</taxon>
        <taxon>Insecta</taxon>
        <taxon>Pterygota</taxon>
        <taxon>Neoptera</taxon>
        <taxon>Endopterygota</taxon>
        <taxon>Diptera</taxon>
        <taxon>Brachycera</taxon>
        <taxon>Muscomorpha</taxon>
        <taxon>Tephritoidea</taxon>
        <taxon>Tephritidae</taxon>
        <taxon>Ceratitis</taxon>
        <taxon>Ceratitis</taxon>
    </lineage>
</organism>
<dbReference type="AlphaFoldDB" id="A0A811VBX5"/>
<proteinExistence type="predicted"/>
<comment type="caution">
    <text evidence="2">The sequence shown here is derived from an EMBL/GenBank/DDBJ whole genome shotgun (WGS) entry which is preliminary data.</text>
</comment>
<sequence length="164" mass="18609">MLSSAVLLLWIGLWHFSERNLEQDGIRFKLLQSYRTLASRLPQLYAGNPAVASAAAAANVRNCNCCPYGYHIDLDFVRYCESLANAKPSEEELRRRSRRRSRKSMEFMLGLDAMFEQWDAAARVQAVPEVSAALLFLRATNVSCECELNVAVESMKRRFLSQIA</sequence>
<evidence type="ECO:0000256" key="1">
    <source>
        <dbReference type="SAM" id="SignalP"/>
    </source>
</evidence>
<evidence type="ECO:0000313" key="2">
    <source>
        <dbReference type="EMBL" id="CAD7012820.1"/>
    </source>
</evidence>
<keyword evidence="1" id="KW-0732">Signal</keyword>
<accession>A0A811VBX5</accession>
<keyword evidence="3" id="KW-1185">Reference proteome</keyword>
<reference evidence="2" key="1">
    <citation type="submission" date="2020-11" db="EMBL/GenBank/DDBJ databases">
        <authorList>
            <person name="Whitehead M."/>
        </authorList>
    </citation>
    <scope>NUCLEOTIDE SEQUENCE</scope>
    <source>
        <strain evidence="2">EGII</strain>
    </source>
</reference>
<evidence type="ECO:0000313" key="3">
    <source>
        <dbReference type="Proteomes" id="UP000606786"/>
    </source>
</evidence>
<dbReference type="EMBL" id="CAJHJT010000056">
    <property type="protein sequence ID" value="CAD7012820.1"/>
    <property type="molecule type" value="Genomic_DNA"/>
</dbReference>
<protein>
    <submittedName>
        <fullName evidence="2">(Mediterranean fruit fly) hypothetical protein</fullName>
    </submittedName>
</protein>
<name>A0A811VBX5_CERCA</name>